<comment type="subcellular location">
    <subcellularLocation>
        <location evidence="1">Secreted</location>
    </subcellularLocation>
</comment>
<sequence>QTAAHHTCYIQILSEATLPGQHRWTRLKFIYIAPLYNSATDTLSSTIIYRNKMDYRLSVLAVVLGVAAIALSADEKSSTPAPEAEGSIRIYRRLIPADVLRDFPGLCFASTKCATVEPGHTWELSPFCGRSTCVQGEGTDRLLELVEDCGPYPKSNPKCKLSEKTNKTASFPDCCPVFECEPGVKLEYPELTVVENSESSDGGADSTTTTSTEKPKN</sequence>
<reference evidence="6 7" key="1">
    <citation type="submission" date="2019-08" db="EMBL/GenBank/DDBJ databases">
        <title>Whole genome of Aphis craccivora.</title>
        <authorList>
            <person name="Voronova N.V."/>
            <person name="Shulinski R.S."/>
            <person name="Bandarenka Y.V."/>
            <person name="Zhorov D.G."/>
            <person name="Warner D."/>
        </authorList>
    </citation>
    <scope>NUCLEOTIDE SEQUENCE [LARGE SCALE GENOMIC DNA]</scope>
    <source>
        <strain evidence="6">180601</strain>
        <tissue evidence="6">Whole Body</tissue>
    </source>
</reference>
<feature type="compositionally biased region" description="Low complexity" evidence="3">
    <location>
        <begin position="197"/>
        <end position="217"/>
    </location>
</feature>
<dbReference type="Proteomes" id="UP000478052">
    <property type="component" value="Unassembled WGS sequence"/>
</dbReference>
<evidence type="ECO:0000313" key="7">
    <source>
        <dbReference type="Proteomes" id="UP000478052"/>
    </source>
</evidence>
<organism evidence="6 7">
    <name type="scientific">Aphis craccivora</name>
    <name type="common">Cowpea aphid</name>
    <dbReference type="NCBI Taxonomy" id="307492"/>
    <lineage>
        <taxon>Eukaryota</taxon>
        <taxon>Metazoa</taxon>
        <taxon>Ecdysozoa</taxon>
        <taxon>Arthropoda</taxon>
        <taxon>Hexapoda</taxon>
        <taxon>Insecta</taxon>
        <taxon>Pterygota</taxon>
        <taxon>Neoptera</taxon>
        <taxon>Paraneoptera</taxon>
        <taxon>Hemiptera</taxon>
        <taxon>Sternorrhyncha</taxon>
        <taxon>Aphidomorpha</taxon>
        <taxon>Aphidoidea</taxon>
        <taxon>Aphididae</taxon>
        <taxon>Aphidini</taxon>
        <taxon>Aphis</taxon>
        <taxon>Aphis</taxon>
    </lineage>
</organism>
<protein>
    <submittedName>
        <fullName evidence="6">ACYPI008164 protein</fullName>
    </submittedName>
</protein>
<feature type="region of interest" description="Disordered" evidence="3">
    <location>
        <begin position="194"/>
        <end position="217"/>
    </location>
</feature>
<evidence type="ECO:0000256" key="3">
    <source>
        <dbReference type="SAM" id="MobiDB-lite"/>
    </source>
</evidence>
<keyword evidence="4" id="KW-0812">Transmembrane</keyword>
<keyword evidence="4" id="KW-0472">Membrane</keyword>
<evidence type="ECO:0000313" key="6">
    <source>
        <dbReference type="EMBL" id="KAF0755741.1"/>
    </source>
</evidence>
<evidence type="ECO:0000256" key="4">
    <source>
        <dbReference type="SAM" id="Phobius"/>
    </source>
</evidence>
<evidence type="ECO:0000256" key="1">
    <source>
        <dbReference type="ARBA" id="ARBA00004613"/>
    </source>
</evidence>
<feature type="transmembrane region" description="Helical" evidence="4">
    <location>
        <begin position="55"/>
        <end position="73"/>
    </location>
</feature>
<accession>A0A6G0YHA7</accession>
<evidence type="ECO:0000259" key="5">
    <source>
        <dbReference type="SMART" id="SM01318"/>
    </source>
</evidence>
<evidence type="ECO:0000256" key="2">
    <source>
        <dbReference type="ARBA" id="ARBA00022525"/>
    </source>
</evidence>
<feature type="non-terminal residue" evidence="6">
    <location>
        <position position="1"/>
    </location>
</feature>
<keyword evidence="4" id="KW-1133">Transmembrane helix</keyword>
<dbReference type="GO" id="GO:0005576">
    <property type="term" value="C:extracellular region"/>
    <property type="evidence" value="ECO:0007669"/>
    <property type="project" value="UniProtKB-SubCell"/>
</dbReference>
<comment type="caution">
    <text evidence="6">The sequence shown here is derived from an EMBL/GenBank/DDBJ whole genome shotgun (WGS) entry which is preliminary data.</text>
</comment>
<dbReference type="SMART" id="SM01318">
    <property type="entry name" value="SVWC"/>
    <property type="match status" value="1"/>
</dbReference>
<dbReference type="EMBL" id="VUJU01004033">
    <property type="protein sequence ID" value="KAF0755741.1"/>
    <property type="molecule type" value="Genomic_DNA"/>
</dbReference>
<dbReference type="InterPro" id="IPR029277">
    <property type="entry name" value="SVWC_dom"/>
</dbReference>
<feature type="domain" description="Single" evidence="5">
    <location>
        <begin position="107"/>
        <end position="180"/>
    </location>
</feature>
<keyword evidence="7" id="KW-1185">Reference proteome</keyword>
<dbReference type="Pfam" id="PF15430">
    <property type="entry name" value="SVWC"/>
    <property type="match status" value="1"/>
</dbReference>
<name>A0A6G0YHA7_APHCR</name>
<dbReference type="OrthoDB" id="6329054at2759"/>
<gene>
    <name evidence="6" type="ORF">FWK35_00033622</name>
</gene>
<dbReference type="AlphaFoldDB" id="A0A6G0YHA7"/>
<keyword evidence="2" id="KW-0964">Secreted</keyword>
<proteinExistence type="predicted"/>